<protein>
    <recommendedName>
        <fullName evidence="1">Rhamnogalacturonase A/B/Epimerase-like pectate lyase domain-containing protein</fullName>
    </recommendedName>
</protein>
<evidence type="ECO:0000313" key="2">
    <source>
        <dbReference type="EMBL" id="GIM82684.1"/>
    </source>
</evidence>
<dbReference type="SUPFAM" id="SSF51126">
    <property type="entry name" value="Pectin lyase-like"/>
    <property type="match status" value="1"/>
</dbReference>
<feature type="domain" description="Rhamnogalacturonase A/B/Epimerase-like pectate lyase" evidence="1">
    <location>
        <begin position="32"/>
        <end position="255"/>
    </location>
</feature>
<reference evidence="2" key="1">
    <citation type="submission" date="2021-03" db="EMBL/GenBank/DDBJ databases">
        <title>Whole genome shotgun sequence of Actinoplanes consettensis NBRC 14913.</title>
        <authorList>
            <person name="Komaki H."/>
            <person name="Tamura T."/>
        </authorList>
    </citation>
    <scope>NUCLEOTIDE SEQUENCE</scope>
    <source>
        <strain evidence="2">NBRC 14913</strain>
    </source>
</reference>
<proteinExistence type="predicted"/>
<dbReference type="InterPro" id="IPR012334">
    <property type="entry name" value="Pectin_lyas_fold"/>
</dbReference>
<dbReference type="Gene3D" id="2.160.20.10">
    <property type="entry name" value="Single-stranded right-handed beta-helix, Pectin lyase-like"/>
    <property type="match status" value="1"/>
</dbReference>
<dbReference type="AlphaFoldDB" id="A0A919T1B2"/>
<evidence type="ECO:0000259" key="1">
    <source>
        <dbReference type="Pfam" id="PF12708"/>
    </source>
</evidence>
<sequence length="532" mass="55854">MALRQLPAIVGGTIGQSFVDLAEVVKKGDLFFWNVKDHGVKGDDSTDDTVALKAAIAASPPASTIVFPPGVYLVNTYIPIPAGRHVLGLGYSKASGAVIKQKNGANITTPAGAVGLFVPPAWVANSTTCDGQILIENMAFDGNRANNPLSTASGIILMNFWSQIKDCYIYDMPRNSVLLTDVGRDDVTVITNTASENKITTTKMNGCGHTGVKQISRSLNSNLDGLMRDCEISYMDQNAIAFDKGSGWTFDNTHTYGIVGTAISVSGCFATKILNSYIEDFGGEGTDGTYYSGIEVSCLDGRGSTIRGNIITGKEEGLSSVYHYIRVNANTGQMNAEAIVADNMLRGLNTDRGTGIVVQHSSGGKMTVTGNDGNIQNIHTKRYVAGGDSFPIDPRDAIVATARKYKTGNQAVTSGDVVAVTLGTTQYNRDPDVFDMETADVIKVLKPGVYTASSSLNFVGGTTGDRTGILTVNGAVVKEFGLAGTDSRPAAAEDLVLAANDTVGLSVYTVGGTSINGSASKDVTLTLTRVGN</sequence>
<accession>A0A919T1B2</accession>
<dbReference type="RefSeq" id="WP_213002644.1">
    <property type="nucleotide sequence ID" value="NZ_BAAATW010000006.1"/>
</dbReference>
<dbReference type="EMBL" id="BOQP01000052">
    <property type="protein sequence ID" value="GIM82684.1"/>
    <property type="molecule type" value="Genomic_DNA"/>
</dbReference>
<gene>
    <name evidence="2" type="ORF">Aco04nite_82750</name>
</gene>
<dbReference type="InterPro" id="IPR024535">
    <property type="entry name" value="RHGA/B-epi-like_pectate_lyase"/>
</dbReference>
<comment type="caution">
    <text evidence="2">The sequence shown here is derived from an EMBL/GenBank/DDBJ whole genome shotgun (WGS) entry which is preliminary data.</text>
</comment>
<keyword evidence="3" id="KW-1185">Reference proteome</keyword>
<evidence type="ECO:0000313" key="3">
    <source>
        <dbReference type="Proteomes" id="UP000680865"/>
    </source>
</evidence>
<dbReference type="InterPro" id="IPR011050">
    <property type="entry name" value="Pectin_lyase_fold/virulence"/>
</dbReference>
<name>A0A919T1B2_9ACTN</name>
<dbReference type="Pfam" id="PF12708">
    <property type="entry name" value="Pect-lyase_RHGA_epim"/>
    <property type="match status" value="1"/>
</dbReference>
<organism evidence="2 3">
    <name type="scientific">Winogradskya consettensis</name>
    <dbReference type="NCBI Taxonomy" id="113560"/>
    <lineage>
        <taxon>Bacteria</taxon>
        <taxon>Bacillati</taxon>
        <taxon>Actinomycetota</taxon>
        <taxon>Actinomycetes</taxon>
        <taxon>Micromonosporales</taxon>
        <taxon>Micromonosporaceae</taxon>
        <taxon>Winogradskya</taxon>
    </lineage>
</organism>
<dbReference type="Proteomes" id="UP000680865">
    <property type="component" value="Unassembled WGS sequence"/>
</dbReference>